<comment type="subcellular location">
    <subcellularLocation>
        <location evidence="1">Membrane</location>
        <topology evidence="1">Multi-pass membrane protein</topology>
    </subcellularLocation>
</comment>
<accession>A0A542YIA8</accession>
<evidence type="ECO:0000256" key="1">
    <source>
        <dbReference type="ARBA" id="ARBA00004141"/>
    </source>
</evidence>
<dbReference type="Proteomes" id="UP000317998">
    <property type="component" value="Unassembled WGS sequence"/>
</dbReference>
<gene>
    <name evidence="6" type="ORF">FB562_0900</name>
</gene>
<keyword evidence="3 5" id="KW-1133">Transmembrane helix</keyword>
<proteinExistence type="predicted"/>
<protein>
    <recommendedName>
        <fullName evidence="8">Tic20 family protein</fullName>
    </recommendedName>
</protein>
<evidence type="ECO:0000256" key="2">
    <source>
        <dbReference type="ARBA" id="ARBA00022692"/>
    </source>
</evidence>
<dbReference type="EMBL" id="VFOM01000001">
    <property type="protein sequence ID" value="TQL47829.1"/>
    <property type="molecule type" value="Genomic_DNA"/>
</dbReference>
<keyword evidence="4 5" id="KW-0472">Membrane</keyword>
<name>A0A542YIA8_9MICO</name>
<comment type="caution">
    <text evidence="6">The sequence shown here is derived from an EMBL/GenBank/DDBJ whole genome shotgun (WGS) entry which is preliminary data.</text>
</comment>
<feature type="transmembrane region" description="Helical" evidence="5">
    <location>
        <begin position="68"/>
        <end position="93"/>
    </location>
</feature>
<dbReference type="OrthoDB" id="9808930at2"/>
<keyword evidence="2 5" id="KW-0812">Transmembrane</keyword>
<evidence type="ECO:0000256" key="5">
    <source>
        <dbReference type="SAM" id="Phobius"/>
    </source>
</evidence>
<feature type="transmembrane region" description="Helical" evidence="5">
    <location>
        <begin position="99"/>
        <end position="116"/>
    </location>
</feature>
<dbReference type="AlphaFoldDB" id="A0A542YIA8"/>
<organism evidence="6 7">
    <name type="scientific">Homoserinimonas aerilata</name>
    <dbReference type="NCBI Taxonomy" id="1162970"/>
    <lineage>
        <taxon>Bacteria</taxon>
        <taxon>Bacillati</taxon>
        <taxon>Actinomycetota</taxon>
        <taxon>Actinomycetes</taxon>
        <taxon>Micrococcales</taxon>
        <taxon>Microbacteriaceae</taxon>
        <taxon>Homoserinimonas</taxon>
    </lineage>
</organism>
<sequence>MTDQTPPPASPAAAAPLTPAEDNQWASFAHLGGILWILPPLIIWLVFKDRGTHTDREGKESVNFQIAVTIGHIAIQIINAVLTAVTFGFWMLIGWILPLALWILTIVFCIQGFNAAKNGQSYRYPVNLRLIK</sequence>
<reference evidence="6 7" key="1">
    <citation type="submission" date="2019-06" db="EMBL/GenBank/DDBJ databases">
        <title>Sequencing the genomes of 1000 actinobacteria strains.</title>
        <authorList>
            <person name="Klenk H.-P."/>
        </authorList>
    </citation>
    <scope>NUCLEOTIDE SEQUENCE [LARGE SCALE GENOMIC DNA]</scope>
    <source>
        <strain evidence="6 7">DSM 26477</strain>
    </source>
</reference>
<evidence type="ECO:0000313" key="7">
    <source>
        <dbReference type="Proteomes" id="UP000317998"/>
    </source>
</evidence>
<dbReference type="Pfam" id="PF09685">
    <property type="entry name" value="MamF_MmsF"/>
    <property type="match status" value="1"/>
</dbReference>
<dbReference type="RefSeq" id="WP_141880038.1">
    <property type="nucleotide sequence ID" value="NZ_VFOM01000001.1"/>
</dbReference>
<evidence type="ECO:0000256" key="4">
    <source>
        <dbReference type="ARBA" id="ARBA00023136"/>
    </source>
</evidence>
<evidence type="ECO:0008006" key="8">
    <source>
        <dbReference type="Google" id="ProtNLM"/>
    </source>
</evidence>
<evidence type="ECO:0000313" key="6">
    <source>
        <dbReference type="EMBL" id="TQL47829.1"/>
    </source>
</evidence>
<keyword evidence="7" id="KW-1185">Reference proteome</keyword>
<evidence type="ECO:0000256" key="3">
    <source>
        <dbReference type="ARBA" id="ARBA00022989"/>
    </source>
</evidence>
<feature type="transmembrane region" description="Helical" evidence="5">
    <location>
        <begin position="25"/>
        <end position="47"/>
    </location>
</feature>
<dbReference type="InterPro" id="IPR019109">
    <property type="entry name" value="MamF_MmsF"/>
</dbReference>